<feature type="transmembrane region" description="Helical" evidence="2">
    <location>
        <begin position="989"/>
        <end position="1016"/>
    </location>
</feature>
<evidence type="ECO:0000313" key="4">
    <source>
        <dbReference type="Proteomes" id="UP000025227"/>
    </source>
</evidence>
<organism evidence="4 5">
    <name type="scientific">Haemonchus contortus</name>
    <name type="common">Barber pole worm</name>
    <dbReference type="NCBI Taxonomy" id="6289"/>
    <lineage>
        <taxon>Eukaryota</taxon>
        <taxon>Metazoa</taxon>
        <taxon>Ecdysozoa</taxon>
        <taxon>Nematoda</taxon>
        <taxon>Chromadorea</taxon>
        <taxon>Rhabditida</taxon>
        <taxon>Rhabditina</taxon>
        <taxon>Rhabditomorpha</taxon>
        <taxon>Strongyloidea</taxon>
        <taxon>Trichostrongylidae</taxon>
        <taxon>Haemonchus</taxon>
    </lineage>
</organism>
<dbReference type="SUPFAM" id="SSF52058">
    <property type="entry name" value="L domain-like"/>
    <property type="match status" value="5"/>
</dbReference>
<feature type="domain" description="Receptor L-domain" evidence="3">
    <location>
        <begin position="246"/>
        <end position="303"/>
    </location>
</feature>
<reference evidence="5" key="1">
    <citation type="submission" date="2020-12" db="UniProtKB">
        <authorList>
            <consortium name="WormBaseParasite"/>
        </authorList>
    </citation>
    <scope>IDENTIFICATION</scope>
    <source>
        <strain evidence="5">MHco3</strain>
    </source>
</reference>
<keyword evidence="2" id="KW-1133">Transmembrane helix</keyword>
<name>A0A7I5ECX0_HAECO</name>
<evidence type="ECO:0000256" key="2">
    <source>
        <dbReference type="SAM" id="Phobius"/>
    </source>
</evidence>
<keyword evidence="4" id="KW-1185">Reference proteome</keyword>
<dbReference type="AlphaFoldDB" id="A0A7I5ECX0"/>
<dbReference type="PANTHER" id="PTHR21662">
    <property type="entry name" value="RECEPTOR PROTEIN-TYROSINE KINASE"/>
    <property type="match status" value="1"/>
</dbReference>
<dbReference type="InterPro" id="IPR036941">
    <property type="entry name" value="Rcpt_L-dom_sf"/>
</dbReference>
<dbReference type="OrthoDB" id="5911669at2759"/>
<sequence>FCCCCSHRRVIKSQQASEMLFERAVASEGTKRMRLAVLLLCLVYEDIDFDEVDKRKGETLNELFRGMTEDIDFDEVDKRKGETFQELFGNMKVCKGHAHQTKIGSGENSMRRTDCDVFVGHLWIDTKDEKLPSAVSRLRLVLGCITVMNSGLRELNFSLLSLLIYNERRCRPYVLRLVDNENLTSITFHENFTMPDSHLILFAGKHSLTEESITPRMKGYHLPKDSDDCRDKKRGCKVFYGDFFYSENDERLSTLERIEGRLVIQNTSLTNLSVFEKITVVGLHGPALKITDNSNLTDISSLYKMKIRGPEPILEWRRNGRLWCRGKLDLKLLIRITQDLPYNLGTLEWYEAIDVKSYWGPMILEELKERCSCGCGVRGSLTIHGWEEGDIDLTPLKNIYHVGSLAIRFTERLYDLRFLENLNSIGKPSADMNSVQFKLLWNADLIDAYMENLVKIHGGALLRTCYDLPERTVKLFEELTQGRADIATVRTGKCQSEPIKKETERERIVDPPPRNQSEPEKSCFAENHQELDKLLEARARVRMDIITFNLSQEHGNHTICEHFYGHLKVHDSDARHAIEFIQKKITGCLDIVYVPAMNTISKKGNIVQSNFEELDLTNLTEIDYDAALCGNFFALHIRKNEFLRRIDFNENLILNGAYFIRSNAKEMEIYSGGKPNSTILWNDPADCLLDDPTEKLRNCTGLIGTVDLGRLSPTLHNLLINKTIKKIHGQIIMSSTDNTNLDAYGYLTIIAHEKDAVIIENNKNLIDISALTKMNITWPENFPKEALPEWKPVVLRNNGKICVRTLREEKILQKKISTPNQLSDYCRKRCAGGIVTDLTSLQSCRIVMGGLTIKDYDFESASDLLRYFEEIEDIEGQLIIMNNTGIKNLAFLKSLLRVSDYTTKRPIFRVADNPNLTSIEPLHKVELEYSSYEVHLVAVIETYSKISEHEQKELGKQGEVEFRVKERLHPTKGRRSKRKRDRKENADNLGVGIALSVGGCLIIIIFGYGYSFFAYLREQRELKRRQQPEGGQAAPVGRAP</sequence>
<evidence type="ECO:0000256" key="1">
    <source>
        <dbReference type="SAM" id="MobiDB-lite"/>
    </source>
</evidence>
<dbReference type="InterPro" id="IPR000494">
    <property type="entry name" value="Rcpt_L-dom"/>
</dbReference>
<feature type="region of interest" description="Disordered" evidence="1">
    <location>
        <begin position="501"/>
        <end position="523"/>
    </location>
</feature>
<dbReference type="Pfam" id="PF01030">
    <property type="entry name" value="Recep_L_domain"/>
    <property type="match status" value="2"/>
</dbReference>
<dbReference type="WBParaSite" id="HCON_00153140-00002">
    <property type="protein sequence ID" value="HCON_00153140-00002"/>
    <property type="gene ID" value="HCON_00153140"/>
</dbReference>
<dbReference type="PANTHER" id="PTHR21662:SF33">
    <property type="entry name" value="RECEPTOR L-DOMAIN DOMAIN-CONTAINING PROTEIN"/>
    <property type="match status" value="1"/>
</dbReference>
<evidence type="ECO:0000313" key="5">
    <source>
        <dbReference type="WBParaSite" id="HCON_00153140-00002"/>
    </source>
</evidence>
<dbReference type="Proteomes" id="UP000025227">
    <property type="component" value="Unplaced"/>
</dbReference>
<keyword evidence="2" id="KW-0812">Transmembrane</keyword>
<proteinExistence type="predicted"/>
<feature type="domain" description="Receptor L-domain" evidence="3">
    <location>
        <begin position="844"/>
        <end position="921"/>
    </location>
</feature>
<evidence type="ECO:0000259" key="3">
    <source>
        <dbReference type="Pfam" id="PF01030"/>
    </source>
</evidence>
<dbReference type="InterPro" id="IPR053079">
    <property type="entry name" value="SPS2_domain"/>
</dbReference>
<dbReference type="Gene3D" id="3.80.20.20">
    <property type="entry name" value="Receptor L-domain"/>
    <property type="match status" value="4"/>
</dbReference>
<accession>A0A7I5ECX0</accession>
<protein>
    <submittedName>
        <fullName evidence="5">Mab-21 domain-containing protein</fullName>
    </submittedName>
</protein>
<keyword evidence="2" id="KW-0472">Membrane</keyword>